<dbReference type="Gene3D" id="1.20.58.1040">
    <property type="match status" value="1"/>
</dbReference>
<organism evidence="3 4">
    <name type="scientific">Carnegiea gigantea</name>
    <dbReference type="NCBI Taxonomy" id="171969"/>
    <lineage>
        <taxon>Eukaryota</taxon>
        <taxon>Viridiplantae</taxon>
        <taxon>Streptophyta</taxon>
        <taxon>Embryophyta</taxon>
        <taxon>Tracheophyta</taxon>
        <taxon>Spermatophyta</taxon>
        <taxon>Magnoliopsida</taxon>
        <taxon>eudicotyledons</taxon>
        <taxon>Gunneridae</taxon>
        <taxon>Pentapetalae</taxon>
        <taxon>Caryophyllales</taxon>
        <taxon>Cactineae</taxon>
        <taxon>Cactaceae</taxon>
        <taxon>Cactoideae</taxon>
        <taxon>Echinocereeae</taxon>
        <taxon>Carnegiea</taxon>
    </lineage>
</organism>
<dbReference type="SUPFAM" id="SSF48452">
    <property type="entry name" value="TPR-like"/>
    <property type="match status" value="1"/>
</dbReference>
<comment type="caution">
    <text evidence="3">The sequence shown here is derived from an EMBL/GenBank/DDBJ whole genome shotgun (WGS) entry which is preliminary data.</text>
</comment>
<dbReference type="InterPro" id="IPR011990">
    <property type="entry name" value="TPR-like_helical_dom_sf"/>
</dbReference>
<dbReference type="PANTHER" id="PTHR31044:SF52">
    <property type="entry name" value="OS01G0631500 PROTEIN"/>
    <property type="match status" value="1"/>
</dbReference>
<dbReference type="GO" id="GO:0009506">
    <property type="term" value="C:plasmodesma"/>
    <property type="evidence" value="ECO:0007669"/>
    <property type="project" value="UniProtKB-ARBA"/>
</dbReference>
<evidence type="ECO:0000313" key="3">
    <source>
        <dbReference type="EMBL" id="KAJ8444316.1"/>
    </source>
</evidence>
<proteinExistence type="predicted"/>
<dbReference type="Pfam" id="PF07983">
    <property type="entry name" value="X8"/>
    <property type="match status" value="1"/>
</dbReference>
<name>A0A9Q1QJY3_9CARY</name>
<evidence type="ECO:0000259" key="2">
    <source>
        <dbReference type="SMART" id="SM00768"/>
    </source>
</evidence>
<dbReference type="OrthoDB" id="433738at2759"/>
<dbReference type="SMART" id="SM00768">
    <property type="entry name" value="X8"/>
    <property type="match status" value="1"/>
</dbReference>
<sequence length="277" mass="30795">MRAAGTTCSLPKLAAHSEVDSRLTGIYRCEAISARIECENEGNWKDKKFQVVFAPTVGDGQSRCPPWCVAKPDASDDVIQAALNWVCENGADCGPITPLGPCHADGNLKKLASYAFNDYFQMVRSAGGHCMFPNGVGDAAATLTNIDTNQIKHALDEDMRRNYMEMNPPREALVKHKELKKGGNFQTKAFRSAINRYDKSLQYMCTPILDNEDNVDLMEEFGISISLKIATCWLKLKEFELAKRQCDMVLKFENSNVNACFRRGQALLNAGIMEDAH</sequence>
<keyword evidence="1" id="KW-0732">Signal</keyword>
<dbReference type="AlphaFoldDB" id="A0A9Q1QJY3"/>
<feature type="domain" description="X8" evidence="2">
    <location>
        <begin position="66"/>
        <end position="154"/>
    </location>
</feature>
<protein>
    <recommendedName>
        <fullName evidence="2">X8 domain-containing protein</fullName>
    </recommendedName>
</protein>
<reference evidence="3" key="1">
    <citation type="submission" date="2022-04" db="EMBL/GenBank/DDBJ databases">
        <title>Carnegiea gigantea Genome sequencing and assembly v2.</title>
        <authorList>
            <person name="Copetti D."/>
            <person name="Sanderson M.J."/>
            <person name="Burquez A."/>
            <person name="Wojciechowski M.F."/>
        </authorList>
    </citation>
    <scope>NUCLEOTIDE SEQUENCE</scope>
    <source>
        <strain evidence="3">SGP5-SGP5p</strain>
        <tissue evidence="3">Aerial part</tissue>
    </source>
</reference>
<accession>A0A9Q1QJY3</accession>
<evidence type="ECO:0000256" key="1">
    <source>
        <dbReference type="ARBA" id="ARBA00022729"/>
    </source>
</evidence>
<dbReference type="Proteomes" id="UP001153076">
    <property type="component" value="Unassembled WGS sequence"/>
</dbReference>
<dbReference type="InterPro" id="IPR012946">
    <property type="entry name" value="X8"/>
</dbReference>
<keyword evidence="4" id="KW-1185">Reference proteome</keyword>
<dbReference type="InterPro" id="IPR044788">
    <property type="entry name" value="X8_dom_prot"/>
</dbReference>
<evidence type="ECO:0000313" key="4">
    <source>
        <dbReference type="Proteomes" id="UP001153076"/>
    </source>
</evidence>
<gene>
    <name evidence="3" type="ORF">Cgig2_019874</name>
</gene>
<dbReference type="Gene3D" id="1.25.40.10">
    <property type="entry name" value="Tetratricopeptide repeat domain"/>
    <property type="match status" value="1"/>
</dbReference>
<dbReference type="EMBL" id="JAKOGI010000100">
    <property type="protein sequence ID" value="KAJ8444316.1"/>
    <property type="molecule type" value="Genomic_DNA"/>
</dbReference>
<dbReference type="PANTHER" id="PTHR31044">
    <property type="entry name" value="BETA-1,3 GLUCANASE"/>
    <property type="match status" value="1"/>
</dbReference>